<dbReference type="EMBL" id="LJIJ01003290">
    <property type="protein sequence ID" value="ODM88705.1"/>
    <property type="molecule type" value="Genomic_DNA"/>
</dbReference>
<reference evidence="2 3" key="1">
    <citation type="journal article" date="2016" name="Genome Biol. Evol.">
        <title>Gene Family Evolution Reflects Adaptation to Soil Environmental Stressors in the Genome of the Collembolan Orchesella cincta.</title>
        <authorList>
            <person name="Faddeeva-Vakhrusheva A."/>
            <person name="Derks M.F."/>
            <person name="Anvar S.Y."/>
            <person name="Agamennone V."/>
            <person name="Suring W."/>
            <person name="Smit S."/>
            <person name="van Straalen N.M."/>
            <person name="Roelofs D."/>
        </authorList>
    </citation>
    <scope>NUCLEOTIDE SEQUENCE [LARGE SCALE GENOMIC DNA]</scope>
    <source>
        <tissue evidence="2">Mixed pool</tissue>
    </source>
</reference>
<evidence type="ECO:0000313" key="3">
    <source>
        <dbReference type="Proteomes" id="UP000094527"/>
    </source>
</evidence>
<proteinExistence type="predicted"/>
<dbReference type="Proteomes" id="UP000094527">
    <property type="component" value="Unassembled WGS sequence"/>
</dbReference>
<protein>
    <submittedName>
        <fullName evidence="2">Uncharacterized protein</fullName>
    </submittedName>
</protein>
<sequence length="120" mass="13776">MLDLLMTRVNGYDQLMKSLKDAKQNGALNYLNAKLNVGPNRHASNRSTTNVPANVPSSSTSTLKTVKRPDAAYYLADDHYRLPTDFQGTCPYNKRYQVQQKSKRFCKTRYEEFNFLIFGN</sequence>
<evidence type="ECO:0000256" key="1">
    <source>
        <dbReference type="SAM" id="MobiDB-lite"/>
    </source>
</evidence>
<feature type="compositionally biased region" description="Polar residues" evidence="1">
    <location>
        <begin position="45"/>
        <end position="62"/>
    </location>
</feature>
<evidence type="ECO:0000313" key="2">
    <source>
        <dbReference type="EMBL" id="ODM88705.1"/>
    </source>
</evidence>
<organism evidence="2 3">
    <name type="scientific">Orchesella cincta</name>
    <name type="common">Springtail</name>
    <name type="synonym">Podura cincta</name>
    <dbReference type="NCBI Taxonomy" id="48709"/>
    <lineage>
        <taxon>Eukaryota</taxon>
        <taxon>Metazoa</taxon>
        <taxon>Ecdysozoa</taxon>
        <taxon>Arthropoda</taxon>
        <taxon>Hexapoda</taxon>
        <taxon>Collembola</taxon>
        <taxon>Entomobryomorpha</taxon>
        <taxon>Entomobryoidea</taxon>
        <taxon>Orchesellidae</taxon>
        <taxon>Orchesellinae</taxon>
        <taxon>Orchesella</taxon>
    </lineage>
</organism>
<name>A0A1D2M6W1_ORCCI</name>
<gene>
    <name evidence="2" type="ORF">Ocin01_17978</name>
</gene>
<comment type="caution">
    <text evidence="2">The sequence shown here is derived from an EMBL/GenBank/DDBJ whole genome shotgun (WGS) entry which is preliminary data.</text>
</comment>
<feature type="region of interest" description="Disordered" evidence="1">
    <location>
        <begin position="40"/>
        <end position="62"/>
    </location>
</feature>
<keyword evidence="3" id="KW-1185">Reference proteome</keyword>
<accession>A0A1D2M6W1</accession>
<dbReference type="AlphaFoldDB" id="A0A1D2M6W1"/>